<name>A0ABS8RZA3_DATST</name>
<dbReference type="Proteomes" id="UP000823775">
    <property type="component" value="Unassembled WGS sequence"/>
</dbReference>
<sequence length="52" mass="5686">IMASYEDKGKEVIVTDKGLKRLRKGTKGSKSSATKAPPARRFGAKVMEEYGL</sequence>
<feature type="non-terminal residue" evidence="1">
    <location>
        <position position="52"/>
    </location>
</feature>
<keyword evidence="2" id="KW-1185">Reference proteome</keyword>
<feature type="non-terminal residue" evidence="1">
    <location>
        <position position="1"/>
    </location>
</feature>
<dbReference type="EMBL" id="JACEIK010000186">
    <property type="protein sequence ID" value="MCD7451903.1"/>
    <property type="molecule type" value="Genomic_DNA"/>
</dbReference>
<organism evidence="1 2">
    <name type="scientific">Datura stramonium</name>
    <name type="common">Jimsonweed</name>
    <name type="synonym">Common thornapple</name>
    <dbReference type="NCBI Taxonomy" id="4076"/>
    <lineage>
        <taxon>Eukaryota</taxon>
        <taxon>Viridiplantae</taxon>
        <taxon>Streptophyta</taxon>
        <taxon>Embryophyta</taxon>
        <taxon>Tracheophyta</taxon>
        <taxon>Spermatophyta</taxon>
        <taxon>Magnoliopsida</taxon>
        <taxon>eudicotyledons</taxon>
        <taxon>Gunneridae</taxon>
        <taxon>Pentapetalae</taxon>
        <taxon>asterids</taxon>
        <taxon>lamiids</taxon>
        <taxon>Solanales</taxon>
        <taxon>Solanaceae</taxon>
        <taxon>Solanoideae</taxon>
        <taxon>Datureae</taxon>
        <taxon>Datura</taxon>
    </lineage>
</organism>
<protein>
    <submittedName>
        <fullName evidence="1">Uncharacterized protein</fullName>
    </submittedName>
</protein>
<gene>
    <name evidence="1" type="ORF">HAX54_013982</name>
</gene>
<evidence type="ECO:0000313" key="1">
    <source>
        <dbReference type="EMBL" id="MCD7451903.1"/>
    </source>
</evidence>
<proteinExistence type="predicted"/>
<evidence type="ECO:0000313" key="2">
    <source>
        <dbReference type="Proteomes" id="UP000823775"/>
    </source>
</evidence>
<accession>A0ABS8RZA3</accession>
<reference evidence="1 2" key="1">
    <citation type="journal article" date="2021" name="BMC Genomics">
        <title>Datura genome reveals duplications of psychoactive alkaloid biosynthetic genes and high mutation rate following tissue culture.</title>
        <authorList>
            <person name="Rajewski A."/>
            <person name="Carter-House D."/>
            <person name="Stajich J."/>
            <person name="Litt A."/>
        </authorList>
    </citation>
    <scope>NUCLEOTIDE SEQUENCE [LARGE SCALE GENOMIC DNA]</scope>
    <source>
        <strain evidence="1">AR-01</strain>
    </source>
</reference>
<comment type="caution">
    <text evidence="1">The sequence shown here is derived from an EMBL/GenBank/DDBJ whole genome shotgun (WGS) entry which is preliminary data.</text>
</comment>